<dbReference type="SUPFAM" id="SSF54637">
    <property type="entry name" value="Thioesterase/thiol ester dehydrase-isomerase"/>
    <property type="match status" value="1"/>
</dbReference>
<organism evidence="3 4">
    <name type="scientific">Fervidicella metallireducens AeB</name>
    <dbReference type="NCBI Taxonomy" id="1403537"/>
    <lineage>
        <taxon>Bacteria</taxon>
        <taxon>Bacillati</taxon>
        <taxon>Bacillota</taxon>
        <taxon>Clostridia</taxon>
        <taxon>Eubacteriales</taxon>
        <taxon>Clostridiaceae</taxon>
        <taxon>Fervidicella</taxon>
    </lineage>
</organism>
<evidence type="ECO:0000313" key="3">
    <source>
        <dbReference type="EMBL" id="EYE88593.1"/>
    </source>
</evidence>
<dbReference type="PROSITE" id="PS01328">
    <property type="entry name" value="4HBCOA_THIOESTERASE"/>
    <property type="match status" value="1"/>
</dbReference>
<proteinExistence type="inferred from homology"/>
<protein>
    <submittedName>
        <fullName evidence="3">Uncharacterized protein</fullName>
    </submittedName>
</protein>
<evidence type="ECO:0000256" key="2">
    <source>
        <dbReference type="ARBA" id="ARBA00022801"/>
    </source>
</evidence>
<dbReference type="InterPro" id="IPR006684">
    <property type="entry name" value="YbgC/YbaW"/>
</dbReference>
<dbReference type="InterPro" id="IPR029069">
    <property type="entry name" value="HotDog_dom_sf"/>
</dbReference>
<gene>
    <name evidence="3" type="ORF">Q428_06965</name>
</gene>
<dbReference type="PIRSF" id="PIRSF003230">
    <property type="entry name" value="YbgC"/>
    <property type="match status" value="1"/>
</dbReference>
<dbReference type="GO" id="GO:0047617">
    <property type="term" value="F:fatty acyl-CoA hydrolase activity"/>
    <property type="evidence" value="ECO:0007669"/>
    <property type="project" value="TreeGrafter"/>
</dbReference>
<dbReference type="Pfam" id="PF13279">
    <property type="entry name" value="4HBT_2"/>
    <property type="match status" value="1"/>
</dbReference>
<sequence length="136" mass="16351">MYSYKFSFRVRYEETDRMGIVYHSNYIIWFDIGRTEFLRSLGFTYRQLEEEGIWLPILEVGCKYKSPAKYDDEITVETYIMELSRVKIKFGYRVFRFDELLVEGYTVNGFTTDKLKPISLNKIKPEVYNILKQCTL</sequence>
<evidence type="ECO:0000256" key="1">
    <source>
        <dbReference type="ARBA" id="ARBA00005953"/>
    </source>
</evidence>
<dbReference type="Proteomes" id="UP000019681">
    <property type="component" value="Unassembled WGS sequence"/>
</dbReference>
<dbReference type="Gene3D" id="3.10.129.10">
    <property type="entry name" value="Hotdog Thioesterase"/>
    <property type="match status" value="1"/>
</dbReference>
<dbReference type="EMBL" id="AZQP01000017">
    <property type="protein sequence ID" value="EYE88593.1"/>
    <property type="molecule type" value="Genomic_DNA"/>
</dbReference>
<accession>A0A017RV21</accession>
<dbReference type="CDD" id="cd00586">
    <property type="entry name" value="4HBT"/>
    <property type="match status" value="1"/>
</dbReference>
<dbReference type="NCBIfam" id="TIGR00051">
    <property type="entry name" value="YbgC/FadM family acyl-CoA thioesterase"/>
    <property type="match status" value="1"/>
</dbReference>
<name>A0A017RV21_9CLOT</name>
<comment type="caution">
    <text evidence="3">The sequence shown here is derived from an EMBL/GenBank/DDBJ whole genome shotgun (WGS) entry which is preliminary data.</text>
</comment>
<dbReference type="STRING" id="1403537.Q428_06965"/>
<evidence type="ECO:0000313" key="4">
    <source>
        <dbReference type="Proteomes" id="UP000019681"/>
    </source>
</evidence>
<dbReference type="InterPro" id="IPR050563">
    <property type="entry name" value="4-hydroxybenzoyl-CoA_TE"/>
</dbReference>
<dbReference type="PANTHER" id="PTHR31793:SF27">
    <property type="entry name" value="NOVEL THIOESTERASE SUPERFAMILY DOMAIN AND SAPOSIN A-TYPE DOMAIN CONTAINING PROTEIN (0610012H03RIK)"/>
    <property type="match status" value="1"/>
</dbReference>
<reference evidence="3 4" key="1">
    <citation type="journal article" date="2014" name="Genome Announc.">
        <title>Draft Genome Sequence of Fervidicella metallireducens Strain AeBT, an Iron-Reducing Thermoanaerobe from the Great Artesian Basin.</title>
        <authorList>
            <person name="Patel B.K."/>
        </authorList>
    </citation>
    <scope>NUCLEOTIDE SEQUENCE [LARGE SCALE GENOMIC DNA]</scope>
    <source>
        <strain evidence="3 4">AeB</strain>
    </source>
</reference>
<comment type="similarity">
    <text evidence="1">Belongs to the 4-hydroxybenzoyl-CoA thioesterase family.</text>
</comment>
<keyword evidence="4" id="KW-1185">Reference proteome</keyword>
<keyword evidence="2" id="KW-0378">Hydrolase</keyword>
<dbReference type="RefSeq" id="WP_035379381.1">
    <property type="nucleotide sequence ID" value="NZ_AZQP01000017.1"/>
</dbReference>
<dbReference type="AlphaFoldDB" id="A0A017RV21"/>
<dbReference type="InterPro" id="IPR008272">
    <property type="entry name" value="HB-CoA_thioesterase_AS"/>
</dbReference>
<dbReference type="OrthoDB" id="9800856at2"/>
<dbReference type="PANTHER" id="PTHR31793">
    <property type="entry name" value="4-HYDROXYBENZOYL-COA THIOESTERASE FAMILY MEMBER"/>
    <property type="match status" value="1"/>
</dbReference>